<proteinExistence type="predicted"/>
<dbReference type="RefSeq" id="WP_209633988.1">
    <property type="nucleotide sequence ID" value="NZ_JAGINW010000001.1"/>
</dbReference>
<organism evidence="1 2">
    <name type="scientific">Kibdelosporangium banguiense</name>
    <dbReference type="NCBI Taxonomy" id="1365924"/>
    <lineage>
        <taxon>Bacteria</taxon>
        <taxon>Bacillati</taxon>
        <taxon>Actinomycetota</taxon>
        <taxon>Actinomycetes</taxon>
        <taxon>Pseudonocardiales</taxon>
        <taxon>Pseudonocardiaceae</taxon>
        <taxon>Kibdelosporangium</taxon>
    </lineage>
</organism>
<comment type="caution">
    <text evidence="1">The sequence shown here is derived from an EMBL/GenBank/DDBJ whole genome shotgun (WGS) entry which is preliminary data.</text>
</comment>
<gene>
    <name evidence="1" type="ORF">JOF56_000519</name>
</gene>
<name>A0ABS4T6U4_9PSEU</name>
<dbReference type="Proteomes" id="UP001519332">
    <property type="component" value="Unassembled WGS sequence"/>
</dbReference>
<evidence type="ECO:0000313" key="1">
    <source>
        <dbReference type="EMBL" id="MBP2320134.1"/>
    </source>
</evidence>
<reference evidence="1 2" key="1">
    <citation type="submission" date="2021-03" db="EMBL/GenBank/DDBJ databases">
        <title>Sequencing the genomes of 1000 actinobacteria strains.</title>
        <authorList>
            <person name="Klenk H.-P."/>
        </authorList>
    </citation>
    <scope>NUCLEOTIDE SEQUENCE [LARGE SCALE GENOMIC DNA]</scope>
    <source>
        <strain evidence="1 2">DSM 46670</strain>
    </source>
</reference>
<protein>
    <submittedName>
        <fullName evidence="1">Uncharacterized protein</fullName>
    </submittedName>
</protein>
<evidence type="ECO:0000313" key="2">
    <source>
        <dbReference type="Proteomes" id="UP001519332"/>
    </source>
</evidence>
<dbReference type="EMBL" id="JAGINW010000001">
    <property type="protein sequence ID" value="MBP2320134.1"/>
    <property type="molecule type" value="Genomic_DNA"/>
</dbReference>
<keyword evidence="2" id="KW-1185">Reference proteome</keyword>
<accession>A0ABS4T6U4</accession>
<sequence>MTYRDLTIRVLGDFTNQQYATLAYEVGLRLEAAGLGKRAILVTDGKISGTEMDVAYTVREPKTRR</sequence>